<reference evidence="6" key="1">
    <citation type="submission" date="2022-11" db="UniProtKB">
        <authorList>
            <consortium name="WormBaseParasite"/>
        </authorList>
    </citation>
    <scope>IDENTIFICATION</scope>
</reference>
<dbReference type="GO" id="GO:0008270">
    <property type="term" value="F:zinc ion binding"/>
    <property type="evidence" value="ECO:0007669"/>
    <property type="project" value="UniProtKB-KW"/>
</dbReference>
<protein>
    <submittedName>
        <fullName evidence="6">Zinc finger double-stranded RNA binding domain-containing protein</fullName>
    </submittedName>
</protein>
<evidence type="ECO:0000256" key="2">
    <source>
        <dbReference type="ARBA" id="ARBA00022771"/>
    </source>
</evidence>
<dbReference type="WBParaSite" id="ACRNAN_scaffold1324.g27845.t1">
    <property type="protein sequence ID" value="ACRNAN_scaffold1324.g27845.t1"/>
    <property type="gene ID" value="ACRNAN_scaffold1324.g27845"/>
</dbReference>
<dbReference type="AlphaFoldDB" id="A0A914CQ36"/>
<accession>A0A914CQ36</accession>
<keyword evidence="1" id="KW-0479">Metal-binding</keyword>
<evidence type="ECO:0000256" key="3">
    <source>
        <dbReference type="ARBA" id="ARBA00022833"/>
    </source>
</evidence>
<evidence type="ECO:0000259" key="4">
    <source>
        <dbReference type="Pfam" id="PF12171"/>
    </source>
</evidence>
<dbReference type="Pfam" id="PF12171">
    <property type="entry name" value="zf-C2H2_jaz"/>
    <property type="match status" value="1"/>
</dbReference>
<sequence>MSMQFKDAQPNQEFYCPICKVPIFGQENYTIHLKGKQHLKNTLSTPDVVPKIDSAPARLASPSSNVYKTCSKCKDLYLGKNILIAKVT</sequence>
<keyword evidence="2" id="KW-0863">Zinc-finger</keyword>
<dbReference type="Proteomes" id="UP000887540">
    <property type="component" value="Unplaced"/>
</dbReference>
<keyword evidence="5" id="KW-1185">Reference proteome</keyword>
<evidence type="ECO:0000256" key="1">
    <source>
        <dbReference type="ARBA" id="ARBA00022723"/>
    </source>
</evidence>
<keyword evidence="3" id="KW-0862">Zinc</keyword>
<evidence type="ECO:0000313" key="6">
    <source>
        <dbReference type="WBParaSite" id="ACRNAN_scaffold1324.g27845.t1"/>
    </source>
</evidence>
<dbReference type="InterPro" id="IPR022755">
    <property type="entry name" value="Znf_C2H2_jaz"/>
</dbReference>
<proteinExistence type="predicted"/>
<dbReference type="SUPFAM" id="SSF57667">
    <property type="entry name" value="beta-beta-alpha zinc fingers"/>
    <property type="match status" value="1"/>
</dbReference>
<name>A0A914CQ36_9BILA</name>
<feature type="domain" description="Zinc finger double-stranded RNA binding" evidence="4">
    <location>
        <begin position="14"/>
        <end position="38"/>
    </location>
</feature>
<evidence type="ECO:0000313" key="5">
    <source>
        <dbReference type="Proteomes" id="UP000887540"/>
    </source>
</evidence>
<dbReference type="Gene3D" id="3.30.160.60">
    <property type="entry name" value="Classic Zinc Finger"/>
    <property type="match status" value="1"/>
</dbReference>
<dbReference type="InterPro" id="IPR036236">
    <property type="entry name" value="Znf_C2H2_sf"/>
</dbReference>
<organism evidence="5 6">
    <name type="scientific">Acrobeloides nanus</name>
    <dbReference type="NCBI Taxonomy" id="290746"/>
    <lineage>
        <taxon>Eukaryota</taxon>
        <taxon>Metazoa</taxon>
        <taxon>Ecdysozoa</taxon>
        <taxon>Nematoda</taxon>
        <taxon>Chromadorea</taxon>
        <taxon>Rhabditida</taxon>
        <taxon>Tylenchina</taxon>
        <taxon>Cephalobomorpha</taxon>
        <taxon>Cephaloboidea</taxon>
        <taxon>Cephalobidae</taxon>
        <taxon>Acrobeloides</taxon>
    </lineage>
</organism>